<dbReference type="SUPFAM" id="SSF47413">
    <property type="entry name" value="lambda repressor-like DNA-binding domains"/>
    <property type="match status" value="1"/>
</dbReference>
<gene>
    <name evidence="2" type="ORF">FZD51_21830</name>
</gene>
<dbReference type="GO" id="GO:0003677">
    <property type="term" value="F:DNA binding"/>
    <property type="evidence" value="ECO:0007669"/>
    <property type="project" value="InterPro"/>
</dbReference>
<dbReference type="Gene3D" id="3.30.450.20">
    <property type="entry name" value="PAS domain"/>
    <property type="match status" value="1"/>
</dbReference>
<dbReference type="CDD" id="cd00093">
    <property type="entry name" value="HTH_XRE"/>
    <property type="match status" value="1"/>
</dbReference>
<evidence type="ECO:0000259" key="1">
    <source>
        <dbReference type="PROSITE" id="PS50943"/>
    </source>
</evidence>
<dbReference type="PROSITE" id="PS50943">
    <property type="entry name" value="HTH_CROC1"/>
    <property type="match status" value="1"/>
</dbReference>
<dbReference type="InterPro" id="IPR035965">
    <property type="entry name" value="PAS-like_dom_sf"/>
</dbReference>
<dbReference type="InterPro" id="IPR013656">
    <property type="entry name" value="PAS_4"/>
</dbReference>
<dbReference type="Pfam" id="PF08448">
    <property type="entry name" value="PAS_4"/>
    <property type="match status" value="1"/>
</dbReference>
<proteinExistence type="predicted"/>
<protein>
    <submittedName>
        <fullName evidence="2">Helix-turn-helix domain-containing protein</fullName>
    </submittedName>
</protein>
<sequence>MKKQKSKARTWLTTLRKRKKMTQEEIASKSFIDRAYYAQIENGDRNPSEEIRQKIASILDFHPSTFILADESPFRFAMEQAPMVIAHCDLDLRYTWLFNPHADFSSEESIGMRDDELADNSGTRALMQLKQKVIETGQSFREEITFPLSDGELTYVVFARPLLNGEGKIIGAATASTGISSTDADT</sequence>
<feature type="domain" description="HTH cro/C1-type" evidence="1">
    <location>
        <begin position="12"/>
        <end position="66"/>
    </location>
</feature>
<accession>A0A5D4QY19</accession>
<reference evidence="2 3" key="1">
    <citation type="submission" date="2019-08" db="EMBL/GenBank/DDBJ databases">
        <title>Bacillus genomes from the desert of Cuatro Cienegas, Coahuila.</title>
        <authorList>
            <person name="Olmedo-Alvarez G."/>
        </authorList>
    </citation>
    <scope>NUCLEOTIDE SEQUENCE [LARGE SCALE GENOMIC DNA]</scope>
    <source>
        <strain evidence="2 3">CH446_14T</strain>
    </source>
</reference>
<evidence type="ECO:0000313" key="3">
    <source>
        <dbReference type="Proteomes" id="UP000322139"/>
    </source>
</evidence>
<name>A0A5D4QY19_9BACI</name>
<dbReference type="AlphaFoldDB" id="A0A5D4QY19"/>
<organism evidence="2 3">
    <name type="scientific">Bacillus infantis</name>
    <dbReference type="NCBI Taxonomy" id="324767"/>
    <lineage>
        <taxon>Bacteria</taxon>
        <taxon>Bacillati</taxon>
        <taxon>Bacillota</taxon>
        <taxon>Bacilli</taxon>
        <taxon>Bacillales</taxon>
        <taxon>Bacillaceae</taxon>
        <taxon>Bacillus</taxon>
    </lineage>
</organism>
<dbReference type="RefSeq" id="WP_148976681.1">
    <property type="nucleotide sequence ID" value="NZ_JBNIKT010000011.1"/>
</dbReference>
<dbReference type="Proteomes" id="UP000322139">
    <property type="component" value="Unassembled WGS sequence"/>
</dbReference>
<dbReference type="Gene3D" id="1.10.260.40">
    <property type="entry name" value="lambda repressor-like DNA-binding domains"/>
    <property type="match status" value="1"/>
</dbReference>
<comment type="caution">
    <text evidence="2">The sequence shown here is derived from an EMBL/GenBank/DDBJ whole genome shotgun (WGS) entry which is preliminary data.</text>
</comment>
<dbReference type="SMART" id="SM00530">
    <property type="entry name" value="HTH_XRE"/>
    <property type="match status" value="1"/>
</dbReference>
<dbReference type="InterPro" id="IPR010982">
    <property type="entry name" value="Lambda_DNA-bd_dom_sf"/>
</dbReference>
<dbReference type="Pfam" id="PF01381">
    <property type="entry name" value="HTH_3"/>
    <property type="match status" value="1"/>
</dbReference>
<dbReference type="EMBL" id="VTER01000014">
    <property type="protein sequence ID" value="TYS43130.1"/>
    <property type="molecule type" value="Genomic_DNA"/>
</dbReference>
<evidence type="ECO:0000313" key="2">
    <source>
        <dbReference type="EMBL" id="TYS43130.1"/>
    </source>
</evidence>
<dbReference type="SUPFAM" id="SSF55785">
    <property type="entry name" value="PYP-like sensor domain (PAS domain)"/>
    <property type="match status" value="1"/>
</dbReference>
<dbReference type="InterPro" id="IPR001387">
    <property type="entry name" value="Cro/C1-type_HTH"/>
</dbReference>